<dbReference type="SUPFAM" id="SSF55909">
    <property type="entry name" value="Pentein"/>
    <property type="match status" value="1"/>
</dbReference>
<evidence type="ECO:0000313" key="2">
    <source>
        <dbReference type="WBParaSite" id="nRc.2.0.1.t27599-RA"/>
    </source>
</evidence>
<organism evidence="1 2">
    <name type="scientific">Romanomermis culicivorax</name>
    <name type="common">Nematode worm</name>
    <dbReference type="NCBI Taxonomy" id="13658"/>
    <lineage>
        <taxon>Eukaryota</taxon>
        <taxon>Metazoa</taxon>
        <taxon>Ecdysozoa</taxon>
        <taxon>Nematoda</taxon>
        <taxon>Enoplea</taxon>
        <taxon>Dorylaimia</taxon>
        <taxon>Mermithida</taxon>
        <taxon>Mermithoidea</taxon>
        <taxon>Mermithidae</taxon>
        <taxon>Romanomermis</taxon>
    </lineage>
</organism>
<dbReference type="Proteomes" id="UP000887565">
    <property type="component" value="Unplaced"/>
</dbReference>
<sequence length="138" mass="15500">MAMACSEKLFVKAALCAPKHFEVAYKINPWMGGQVDKALAQKQWDALKTTLEKLSVQVKTIDQVPGLPDMVFCCNSGLVYGDKGDKINFMSGKPKYLTLYIPIHQLVQGLLKYRPTIEMTTEPRANRPLQKLMGLLNQ</sequence>
<name>A0A915JMZ1_ROMCU</name>
<keyword evidence="1" id="KW-1185">Reference proteome</keyword>
<dbReference type="AlphaFoldDB" id="A0A915JMZ1"/>
<dbReference type="Gene3D" id="3.75.10.10">
    <property type="entry name" value="L-arginine/glycine Amidinotransferase, Chain A"/>
    <property type="match status" value="1"/>
</dbReference>
<accession>A0A915JMZ1</accession>
<dbReference type="WBParaSite" id="nRc.2.0.1.t27599-RA">
    <property type="protein sequence ID" value="nRc.2.0.1.t27599-RA"/>
    <property type="gene ID" value="nRc.2.0.1.g27599"/>
</dbReference>
<evidence type="ECO:0000313" key="1">
    <source>
        <dbReference type="Proteomes" id="UP000887565"/>
    </source>
</evidence>
<proteinExistence type="predicted"/>
<protein>
    <submittedName>
        <fullName evidence="2">Uncharacterized protein</fullName>
    </submittedName>
</protein>
<reference evidence="2" key="1">
    <citation type="submission" date="2022-11" db="UniProtKB">
        <authorList>
            <consortium name="WormBaseParasite"/>
        </authorList>
    </citation>
    <scope>IDENTIFICATION</scope>
</reference>